<gene>
    <name evidence="1" type="ORF">EUGRSUZ_E01895</name>
</gene>
<proteinExistence type="predicted"/>
<reference evidence="1" key="1">
    <citation type="submission" date="2013-07" db="EMBL/GenBank/DDBJ databases">
        <title>The genome of Eucalyptus grandis.</title>
        <authorList>
            <person name="Schmutz J."/>
            <person name="Hayes R."/>
            <person name="Myburg A."/>
            <person name="Tuskan G."/>
            <person name="Grattapaglia D."/>
            <person name="Rokhsar D.S."/>
        </authorList>
    </citation>
    <scope>NUCLEOTIDE SEQUENCE</scope>
    <source>
        <tissue evidence="1">Leaf extractions</tissue>
    </source>
</reference>
<dbReference type="InParanoid" id="A0A059C687"/>
<protein>
    <submittedName>
        <fullName evidence="1">Uncharacterized protein</fullName>
    </submittedName>
</protein>
<dbReference type="Gramene" id="KCW73420">
    <property type="protein sequence ID" value="KCW73420"/>
    <property type="gene ID" value="EUGRSUZ_E01895"/>
</dbReference>
<sequence length="92" mass="11258">MPRRRRPANWLFKSQESDRFGFTWSSLVNFISFSSWEYFYFGGLLQLGFLFFIWKLTRQREILSLSIYNFAYEIKNPPRNPWVQCQPPEKSY</sequence>
<evidence type="ECO:0000313" key="1">
    <source>
        <dbReference type="EMBL" id="KCW73420.1"/>
    </source>
</evidence>
<dbReference type="AlphaFoldDB" id="A0A059C687"/>
<accession>A0A059C687</accession>
<organism evidence="1">
    <name type="scientific">Eucalyptus grandis</name>
    <name type="common">Flooded gum</name>
    <dbReference type="NCBI Taxonomy" id="71139"/>
    <lineage>
        <taxon>Eukaryota</taxon>
        <taxon>Viridiplantae</taxon>
        <taxon>Streptophyta</taxon>
        <taxon>Embryophyta</taxon>
        <taxon>Tracheophyta</taxon>
        <taxon>Spermatophyta</taxon>
        <taxon>Magnoliopsida</taxon>
        <taxon>eudicotyledons</taxon>
        <taxon>Gunneridae</taxon>
        <taxon>Pentapetalae</taxon>
        <taxon>rosids</taxon>
        <taxon>malvids</taxon>
        <taxon>Myrtales</taxon>
        <taxon>Myrtaceae</taxon>
        <taxon>Myrtoideae</taxon>
        <taxon>Eucalypteae</taxon>
        <taxon>Eucalyptus</taxon>
    </lineage>
</organism>
<dbReference type="EMBL" id="KK198757">
    <property type="protein sequence ID" value="KCW73420.1"/>
    <property type="molecule type" value="Genomic_DNA"/>
</dbReference>
<name>A0A059C687_EUCGR</name>